<evidence type="ECO:0000256" key="7">
    <source>
        <dbReference type="RuleBase" id="RU363032"/>
    </source>
</evidence>
<dbReference type="PROSITE" id="PS50928">
    <property type="entry name" value="ABC_TM1"/>
    <property type="match status" value="1"/>
</dbReference>
<feature type="domain" description="ABC transmembrane type-1" evidence="8">
    <location>
        <begin position="94"/>
        <end position="291"/>
    </location>
</feature>
<sequence length="307" mass="32912">MKAYVLARLGQSVVVLFGAVAISFVLTNVIGSPADALAVPWMTEEQRRALDAQLGYDLPVLPRFLHYVTGVVHGDFGISYRTNRGALQEVGTALPNTLLLVVCALTLAVGIALVLAVYSVRRRDSGSDRVLRGGIGLLQGMPDFWLALMLLLAFSVGLAWLPSFGFEQASSLLLPTLALSLPIVPILFRIFRGQLLDVLASDFVEAMRARGLSEPVIVYRHGLPNIASTSAALIAFQLGHLIAGDMIIESVFAWPGIGNLMISAVLARDFAVVECVIVVVAALYVGLNLLADLVQLWVDPRVRVGAA</sequence>
<dbReference type="InterPro" id="IPR035906">
    <property type="entry name" value="MetI-like_sf"/>
</dbReference>
<dbReference type="EMBL" id="CP073721">
    <property type="protein sequence ID" value="UWZ34824.1"/>
    <property type="molecule type" value="Genomic_DNA"/>
</dbReference>
<dbReference type="PANTHER" id="PTHR43163:SF6">
    <property type="entry name" value="DIPEPTIDE TRANSPORT SYSTEM PERMEASE PROTEIN DPPB-RELATED"/>
    <property type="match status" value="1"/>
</dbReference>
<feature type="transmembrane region" description="Helical" evidence="7">
    <location>
        <begin position="270"/>
        <end position="291"/>
    </location>
</feature>
<accession>A0ABY5YYJ3</accession>
<feature type="transmembrane region" description="Helical" evidence="7">
    <location>
        <begin position="12"/>
        <end position="31"/>
    </location>
</feature>
<keyword evidence="4 7" id="KW-0812">Transmembrane</keyword>
<evidence type="ECO:0000256" key="4">
    <source>
        <dbReference type="ARBA" id="ARBA00022692"/>
    </source>
</evidence>
<keyword evidence="2 7" id="KW-0813">Transport</keyword>
<dbReference type="Gene3D" id="1.10.3720.10">
    <property type="entry name" value="MetI-like"/>
    <property type="match status" value="1"/>
</dbReference>
<dbReference type="Pfam" id="PF00528">
    <property type="entry name" value="BPD_transp_1"/>
    <property type="match status" value="1"/>
</dbReference>
<reference evidence="9" key="1">
    <citation type="submission" date="2021-04" db="EMBL/GenBank/DDBJ databases">
        <title>Biosynthetic gene clusters of Dactylosporangioum roseum.</title>
        <authorList>
            <person name="Hartkoorn R.C."/>
            <person name="Beaudoing E."/>
            <person name="Hot D."/>
            <person name="Moureu S."/>
        </authorList>
    </citation>
    <scope>NUCLEOTIDE SEQUENCE</scope>
    <source>
        <strain evidence="9">NRRL B-16295</strain>
    </source>
</reference>
<dbReference type="RefSeq" id="WP_260724170.1">
    <property type="nucleotide sequence ID" value="NZ_BAAABS010000052.1"/>
</dbReference>
<dbReference type="Proteomes" id="UP001058271">
    <property type="component" value="Chromosome"/>
</dbReference>
<keyword evidence="10" id="KW-1185">Reference proteome</keyword>
<gene>
    <name evidence="9" type="ORF">Drose_27035</name>
</gene>
<keyword evidence="6 7" id="KW-0472">Membrane</keyword>
<evidence type="ECO:0000313" key="10">
    <source>
        <dbReference type="Proteomes" id="UP001058271"/>
    </source>
</evidence>
<evidence type="ECO:0000256" key="1">
    <source>
        <dbReference type="ARBA" id="ARBA00004651"/>
    </source>
</evidence>
<proteinExistence type="inferred from homology"/>
<feature type="transmembrane region" description="Helical" evidence="7">
    <location>
        <begin position="98"/>
        <end position="120"/>
    </location>
</feature>
<evidence type="ECO:0000313" key="9">
    <source>
        <dbReference type="EMBL" id="UWZ34824.1"/>
    </source>
</evidence>
<comment type="subcellular location">
    <subcellularLocation>
        <location evidence="1 7">Cell membrane</location>
        <topology evidence="1 7">Multi-pass membrane protein</topology>
    </subcellularLocation>
</comment>
<protein>
    <submittedName>
        <fullName evidence="9">ABC transporter permease</fullName>
    </submittedName>
</protein>
<dbReference type="CDD" id="cd06261">
    <property type="entry name" value="TM_PBP2"/>
    <property type="match status" value="1"/>
</dbReference>
<evidence type="ECO:0000256" key="5">
    <source>
        <dbReference type="ARBA" id="ARBA00022989"/>
    </source>
</evidence>
<dbReference type="PANTHER" id="PTHR43163">
    <property type="entry name" value="DIPEPTIDE TRANSPORT SYSTEM PERMEASE PROTEIN DPPB-RELATED"/>
    <property type="match status" value="1"/>
</dbReference>
<organism evidence="9 10">
    <name type="scientific">Dactylosporangium roseum</name>
    <dbReference type="NCBI Taxonomy" id="47989"/>
    <lineage>
        <taxon>Bacteria</taxon>
        <taxon>Bacillati</taxon>
        <taxon>Actinomycetota</taxon>
        <taxon>Actinomycetes</taxon>
        <taxon>Micromonosporales</taxon>
        <taxon>Micromonosporaceae</taxon>
        <taxon>Dactylosporangium</taxon>
    </lineage>
</organism>
<feature type="transmembrane region" description="Helical" evidence="7">
    <location>
        <begin position="141"/>
        <end position="160"/>
    </location>
</feature>
<keyword evidence="5 7" id="KW-1133">Transmembrane helix</keyword>
<feature type="transmembrane region" description="Helical" evidence="7">
    <location>
        <begin position="172"/>
        <end position="191"/>
    </location>
</feature>
<evidence type="ECO:0000256" key="3">
    <source>
        <dbReference type="ARBA" id="ARBA00022475"/>
    </source>
</evidence>
<evidence type="ECO:0000256" key="2">
    <source>
        <dbReference type="ARBA" id="ARBA00022448"/>
    </source>
</evidence>
<keyword evidence="3" id="KW-1003">Cell membrane</keyword>
<dbReference type="InterPro" id="IPR000515">
    <property type="entry name" value="MetI-like"/>
</dbReference>
<dbReference type="SUPFAM" id="SSF161098">
    <property type="entry name" value="MetI-like"/>
    <property type="match status" value="1"/>
</dbReference>
<evidence type="ECO:0000256" key="6">
    <source>
        <dbReference type="ARBA" id="ARBA00023136"/>
    </source>
</evidence>
<evidence type="ECO:0000259" key="8">
    <source>
        <dbReference type="PROSITE" id="PS50928"/>
    </source>
</evidence>
<name>A0ABY5YYJ3_9ACTN</name>
<comment type="similarity">
    <text evidence="7">Belongs to the binding-protein-dependent transport system permease family.</text>
</comment>